<evidence type="ECO:0000256" key="2">
    <source>
        <dbReference type="ARBA" id="ARBA00022490"/>
    </source>
</evidence>
<dbReference type="Proteomes" id="UP001444071">
    <property type="component" value="Unassembled WGS sequence"/>
</dbReference>
<keyword evidence="8" id="KW-1185">Reference proteome</keyword>
<dbReference type="PANTHER" id="PTHR46985">
    <property type="entry name" value="NACHT, LRR AND PYD DOMAINS-CONTAINING PROTEIN 1"/>
    <property type="match status" value="1"/>
</dbReference>
<keyword evidence="2" id="KW-0963">Cytoplasm</keyword>
<evidence type="ECO:0000256" key="5">
    <source>
        <dbReference type="ARBA" id="ARBA00023198"/>
    </source>
</evidence>
<evidence type="ECO:0000256" key="3">
    <source>
        <dbReference type="ARBA" id="ARBA00022588"/>
    </source>
</evidence>
<accession>A0ABV0X7W6</accession>
<sequence length="89" mass="10347">PSSPVSDEQKDATWVDSNRAELIQSVTLVMPIADQMLKRRIIHKETYDQIWTTSKSQDQMRELFKALNSTTAKATFYRILRETQPKTCE</sequence>
<keyword evidence="5" id="KW-0395">Inflammatory response</keyword>
<dbReference type="InterPro" id="IPR001315">
    <property type="entry name" value="CARD"/>
</dbReference>
<organism evidence="7 8">
    <name type="scientific">Xenotaenia resolanae</name>
    <dbReference type="NCBI Taxonomy" id="208358"/>
    <lineage>
        <taxon>Eukaryota</taxon>
        <taxon>Metazoa</taxon>
        <taxon>Chordata</taxon>
        <taxon>Craniata</taxon>
        <taxon>Vertebrata</taxon>
        <taxon>Euteleostomi</taxon>
        <taxon>Actinopterygii</taxon>
        <taxon>Neopterygii</taxon>
        <taxon>Teleostei</taxon>
        <taxon>Neoteleostei</taxon>
        <taxon>Acanthomorphata</taxon>
        <taxon>Ovalentaria</taxon>
        <taxon>Atherinomorphae</taxon>
        <taxon>Cyprinodontiformes</taxon>
        <taxon>Goodeidae</taxon>
        <taxon>Xenotaenia</taxon>
    </lineage>
</organism>
<comment type="caution">
    <text evidence="7">The sequence shown here is derived from an EMBL/GenBank/DDBJ whole genome shotgun (WGS) entry which is preliminary data.</text>
</comment>
<protein>
    <recommendedName>
        <fullName evidence="6">CARD domain-containing protein</fullName>
    </recommendedName>
</protein>
<dbReference type="InterPro" id="IPR051249">
    <property type="entry name" value="NLRP_Inflammasome"/>
</dbReference>
<gene>
    <name evidence="7" type="ORF">XENORESO_000856</name>
</gene>
<evidence type="ECO:0000313" key="8">
    <source>
        <dbReference type="Proteomes" id="UP001444071"/>
    </source>
</evidence>
<name>A0ABV0X7W6_9TELE</name>
<evidence type="ECO:0000313" key="7">
    <source>
        <dbReference type="EMBL" id="MEQ2277313.1"/>
    </source>
</evidence>
<keyword evidence="3" id="KW-0399">Innate immunity</keyword>
<dbReference type="PANTHER" id="PTHR46985:SF2">
    <property type="entry name" value="APOPTOSIS-ASSOCIATED SPECK-LIKE PROTEIN CONTAINING A CARD"/>
    <property type="match status" value="1"/>
</dbReference>
<dbReference type="InterPro" id="IPR011029">
    <property type="entry name" value="DEATH-like_dom_sf"/>
</dbReference>
<proteinExistence type="predicted"/>
<evidence type="ECO:0000256" key="4">
    <source>
        <dbReference type="ARBA" id="ARBA00022859"/>
    </source>
</evidence>
<feature type="non-terminal residue" evidence="7">
    <location>
        <position position="1"/>
    </location>
</feature>
<feature type="non-terminal residue" evidence="7">
    <location>
        <position position="89"/>
    </location>
</feature>
<dbReference type="EMBL" id="JAHRIM010091225">
    <property type="protein sequence ID" value="MEQ2277313.1"/>
    <property type="molecule type" value="Genomic_DNA"/>
</dbReference>
<evidence type="ECO:0000259" key="6">
    <source>
        <dbReference type="PROSITE" id="PS50209"/>
    </source>
</evidence>
<dbReference type="SUPFAM" id="SSF47986">
    <property type="entry name" value="DEATH domain"/>
    <property type="match status" value="1"/>
</dbReference>
<dbReference type="PROSITE" id="PS50209">
    <property type="entry name" value="CARD"/>
    <property type="match status" value="1"/>
</dbReference>
<dbReference type="Gene3D" id="1.10.533.10">
    <property type="entry name" value="Death Domain, Fas"/>
    <property type="match status" value="1"/>
</dbReference>
<feature type="domain" description="CARD" evidence="6">
    <location>
        <begin position="7"/>
        <end position="67"/>
    </location>
</feature>
<reference evidence="7 8" key="1">
    <citation type="submission" date="2021-06" db="EMBL/GenBank/DDBJ databases">
        <authorList>
            <person name="Palmer J.M."/>
        </authorList>
    </citation>
    <scope>NUCLEOTIDE SEQUENCE [LARGE SCALE GENOMIC DNA]</scope>
    <source>
        <strain evidence="7 8">XR_2019</strain>
        <tissue evidence="7">Muscle</tissue>
    </source>
</reference>
<dbReference type="Pfam" id="PF00619">
    <property type="entry name" value="CARD"/>
    <property type="match status" value="1"/>
</dbReference>
<evidence type="ECO:0000256" key="1">
    <source>
        <dbReference type="ARBA" id="ARBA00004514"/>
    </source>
</evidence>
<comment type="subcellular location">
    <subcellularLocation>
        <location evidence="1">Cytoplasm</location>
        <location evidence="1">Cytosol</location>
    </subcellularLocation>
</comment>
<keyword evidence="4" id="KW-0391">Immunity</keyword>